<dbReference type="PANTHER" id="PTHR45651">
    <property type="entry name" value="CYCLIC NUCLEOTIDE-GATED ION CHANNEL 15-RELATED-RELATED"/>
    <property type="match status" value="1"/>
</dbReference>
<dbReference type="PANTHER" id="PTHR45651:SF5">
    <property type="entry name" value="CYCLIC NUCLEOTIDE-GATED ION CHANNEL 1"/>
    <property type="match status" value="1"/>
</dbReference>
<reference evidence="3" key="1">
    <citation type="journal article" date="2023" name="Plant J.">
        <title>Genome sequences and population genomics provide insights into the demographic history, inbreeding, and mutation load of two 'living fossil' tree species of Dipteronia.</title>
        <authorList>
            <person name="Feng Y."/>
            <person name="Comes H.P."/>
            <person name="Chen J."/>
            <person name="Zhu S."/>
            <person name="Lu R."/>
            <person name="Zhang X."/>
            <person name="Li P."/>
            <person name="Qiu J."/>
            <person name="Olsen K.M."/>
            <person name="Qiu Y."/>
        </authorList>
    </citation>
    <scope>NUCLEOTIDE SEQUENCE</scope>
    <source>
        <strain evidence="3">KIB01</strain>
    </source>
</reference>
<sequence length="159" mass="17298">MLFIIRGNLTVETINGERVADQTIHIYGKELLTYDPPISNRTVKVQSAVEAFALEADDLKSLAAQFNLTPLHNNEVRHINGGSSEGENKSQDDGIVTMNSDGSLTSLGATTYTTKFTASGNGALQRTNTRRARIPDDVVPSEIPDDQKPVEPDLTAKEE</sequence>
<keyword evidence="1" id="KW-0407">Ion channel</keyword>
<dbReference type="EMBL" id="JANJYI010000004">
    <property type="protein sequence ID" value="KAK2654292.1"/>
    <property type="molecule type" value="Genomic_DNA"/>
</dbReference>
<dbReference type="GO" id="GO:0016020">
    <property type="term" value="C:membrane"/>
    <property type="evidence" value="ECO:0007669"/>
    <property type="project" value="UniProtKB-SubCell"/>
</dbReference>
<evidence type="ECO:0000256" key="2">
    <source>
        <dbReference type="SAM" id="MobiDB-lite"/>
    </source>
</evidence>
<dbReference type="Gene3D" id="2.60.120.10">
    <property type="entry name" value="Jelly Rolls"/>
    <property type="match status" value="1"/>
</dbReference>
<name>A0AAD9X7M9_9ROSI</name>
<evidence type="ECO:0000256" key="1">
    <source>
        <dbReference type="ARBA" id="ARBA00023303"/>
    </source>
</evidence>
<feature type="region of interest" description="Disordered" evidence="2">
    <location>
        <begin position="77"/>
        <end position="104"/>
    </location>
</feature>
<comment type="caution">
    <text evidence="3">The sequence shown here is derived from an EMBL/GenBank/DDBJ whole genome shotgun (WGS) entry which is preliminary data.</text>
</comment>
<keyword evidence="4" id="KW-1185">Reference proteome</keyword>
<evidence type="ECO:0000313" key="3">
    <source>
        <dbReference type="EMBL" id="KAK2654292.1"/>
    </source>
</evidence>
<gene>
    <name evidence="3" type="ORF">Ddye_014148</name>
</gene>
<dbReference type="GO" id="GO:0034220">
    <property type="term" value="P:monoatomic ion transmembrane transport"/>
    <property type="evidence" value="ECO:0007669"/>
    <property type="project" value="UniProtKB-KW"/>
</dbReference>
<feature type="region of interest" description="Disordered" evidence="2">
    <location>
        <begin position="120"/>
        <end position="159"/>
    </location>
</feature>
<keyword evidence="1" id="KW-0406">Ion transport</keyword>
<proteinExistence type="predicted"/>
<protein>
    <submittedName>
        <fullName evidence="3">Uncharacterized protein</fullName>
    </submittedName>
</protein>
<dbReference type="InterPro" id="IPR014710">
    <property type="entry name" value="RmlC-like_jellyroll"/>
</dbReference>
<feature type="compositionally biased region" description="Basic and acidic residues" evidence="2">
    <location>
        <begin position="145"/>
        <end position="159"/>
    </location>
</feature>
<accession>A0AAD9X7M9</accession>
<organism evidence="3 4">
    <name type="scientific">Dipteronia dyeriana</name>
    <dbReference type="NCBI Taxonomy" id="168575"/>
    <lineage>
        <taxon>Eukaryota</taxon>
        <taxon>Viridiplantae</taxon>
        <taxon>Streptophyta</taxon>
        <taxon>Embryophyta</taxon>
        <taxon>Tracheophyta</taxon>
        <taxon>Spermatophyta</taxon>
        <taxon>Magnoliopsida</taxon>
        <taxon>eudicotyledons</taxon>
        <taxon>Gunneridae</taxon>
        <taxon>Pentapetalae</taxon>
        <taxon>rosids</taxon>
        <taxon>malvids</taxon>
        <taxon>Sapindales</taxon>
        <taxon>Sapindaceae</taxon>
        <taxon>Hippocastanoideae</taxon>
        <taxon>Acereae</taxon>
        <taxon>Dipteronia</taxon>
    </lineage>
</organism>
<dbReference type="Proteomes" id="UP001280121">
    <property type="component" value="Unassembled WGS sequence"/>
</dbReference>
<evidence type="ECO:0000313" key="4">
    <source>
        <dbReference type="Proteomes" id="UP001280121"/>
    </source>
</evidence>
<dbReference type="GO" id="GO:0030552">
    <property type="term" value="F:cAMP binding"/>
    <property type="evidence" value="ECO:0007669"/>
    <property type="project" value="UniProtKB-KW"/>
</dbReference>
<dbReference type="AlphaFoldDB" id="A0AAD9X7M9"/>
<keyword evidence="1" id="KW-0813">Transport</keyword>